<feature type="transmembrane region" description="Helical" evidence="6">
    <location>
        <begin position="21"/>
        <end position="43"/>
    </location>
</feature>
<dbReference type="Proteomes" id="UP000176725">
    <property type="component" value="Unassembled WGS sequence"/>
</dbReference>
<keyword evidence="5 6" id="KW-0472">Membrane</keyword>
<keyword evidence="3 6" id="KW-0812">Transmembrane</keyword>
<keyword evidence="2" id="KW-1003">Cell membrane</keyword>
<feature type="transmembrane region" description="Helical" evidence="6">
    <location>
        <begin position="258"/>
        <end position="285"/>
    </location>
</feature>
<organism evidence="7 8">
    <name type="scientific">Candidatus Woesebacteria bacterium RIFCSPLOWO2_01_FULL_39_25</name>
    <dbReference type="NCBI Taxonomy" id="1802521"/>
    <lineage>
        <taxon>Bacteria</taxon>
        <taxon>Candidatus Woeseibacteriota</taxon>
    </lineage>
</organism>
<sequence>MKIPNLKTFGLNLLKHPLFSGSAIMIFGSNLANFVAYLYHLVIGRLLGPAPYGELSAVLSVLGLIFASLNFLGLVIVKFVSSAKKDELVSIYSWFTKKSVVAGLGLALLVLILTPFFSNFLHIKTTTFLLTVPILSFSVASFVYRSFLQGLLKFKEVVIAINLDFIFRLALGVLFISLGFSSFGAVLGMVFSMGLSFLFLKYFLREYHAIEKVKPFGRTKEVLKYATPIFFATVATNSMFSSDVVLVKHFFSPHDAGIYASLSTLGKIIFFGAGPVGAVMFPMISKRHSIGAGYKKIFLLSLLLTSLIAFGVLLIYWLAPELSIKILYGNEFIEGAPYLVWIGAFMTLFTLSSLVLNYFLSRNKTTVAITVVISALIQIIGIWLFHETILSVLKVSIVSSSLFLASLLLYFAYEAKNASSRK</sequence>
<evidence type="ECO:0000256" key="2">
    <source>
        <dbReference type="ARBA" id="ARBA00022475"/>
    </source>
</evidence>
<name>A0A1F8BLC0_9BACT</name>
<feature type="transmembrane region" description="Helical" evidence="6">
    <location>
        <begin position="55"/>
        <end position="80"/>
    </location>
</feature>
<dbReference type="InterPro" id="IPR002797">
    <property type="entry name" value="Polysacc_synth"/>
</dbReference>
<evidence type="ECO:0000256" key="6">
    <source>
        <dbReference type="SAM" id="Phobius"/>
    </source>
</evidence>
<feature type="transmembrane region" description="Helical" evidence="6">
    <location>
        <begin position="392"/>
        <end position="413"/>
    </location>
</feature>
<protein>
    <recommendedName>
        <fullName evidence="9">Polysaccharide biosynthesis protein C-terminal domain-containing protein</fullName>
    </recommendedName>
</protein>
<dbReference type="GO" id="GO:0005886">
    <property type="term" value="C:plasma membrane"/>
    <property type="evidence" value="ECO:0007669"/>
    <property type="project" value="UniProtKB-SubCell"/>
</dbReference>
<evidence type="ECO:0000313" key="8">
    <source>
        <dbReference type="Proteomes" id="UP000176725"/>
    </source>
</evidence>
<feature type="transmembrane region" description="Helical" evidence="6">
    <location>
        <begin position="338"/>
        <end position="360"/>
    </location>
</feature>
<evidence type="ECO:0008006" key="9">
    <source>
        <dbReference type="Google" id="ProtNLM"/>
    </source>
</evidence>
<feature type="transmembrane region" description="Helical" evidence="6">
    <location>
        <begin position="127"/>
        <end position="145"/>
    </location>
</feature>
<feature type="transmembrane region" description="Helical" evidence="6">
    <location>
        <begin position="225"/>
        <end position="246"/>
    </location>
</feature>
<evidence type="ECO:0000256" key="1">
    <source>
        <dbReference type="ARBA" id="ARBA00004651"/>
    </source>
</evidence>
<feature type="transmembrane region" description="Helical" evidence="6">
    <location>
        <begin position="367"/>
        <end position="386"/>
    </location>
</feature>
<accession>A0A1F8BLC0</accession>
<comment type="caution">
    <text evidence="7">The sequence shown here is derived from an EMBL/GenBank/DDBJ whole genome shotgun (WGS) entry which is preliminary data.</text>
</comment>
<dbReference type="STRING" id="1802521.A2893_04475"/>
<evidence type="ECO:0000313" key="7">
    <source>
        <dbReference type="EMBL" id="OGM64881.1"/>
    </source>
</evidence>
<evidence type="ECO:0000256" key="4">
    <source>
        <dbReference type="ARBA" id="ARBA00022989"/>
    </source>
</evidence>
<feature type="transmembrane region" description="Helical" evidence="6">
    <location>
        <begin position="297"/>
        <end position="318"/>
    </location>
</feature>
<dbReference type="PANTHER" id="PTHR30250">
    <property type="entry name" value="PST FAMILY PREDICTED COLANIC ACID TRANSPORTER"/>
    <property type="match status" value="1"/>
</dbReference>
<comment type="subcellular location">
    <subcellularLocation>
        <location evidence="1">Cell membrane</location>
        <topology evidence="1">Multi-pass membrane protein</topology>
    </subcellularLocation>
</comment>
<feature type="transmembrane region" description="Helical" evidence="6">
    <location>
        <begin position="183"/>
        <end position="204"/>
    </location>
</feature>
<dbReference type="EMBL" id="MGHH01000007">
    <property type="protein sequence ID" value="OGM64881.1"/>
    <property type="molecule type" value="Genomic_DNA"/>
</dbReference>
<evidence type="ECO:0000256" key="3">
    <source>
        <dbReference type="ARBA" id="ARBA00022692"/>
    </source>
</evidence>
<dbReference type="InterPro" id="IPR050833">
    <property type="entry name" value="Poly_Biosynth_Transport"/>
</dbReference>
<dbReference type="PANTHER" id="PTHR30250:SF28">
    <property type="entry name" value="POLYSACCHARIDE BIOSYNTHESIS PROTEIN"/>
    <property type="match status" value="1"/>
</dbReference>
<gene>
    <name evidence="7" type="ORF">A2893_04475</name>
</gene>
<proteinExistence type="predicted"/>
<evidence type="ECO:0000256" key="5">
    <source>
        <dbReference type="ARBA" id="ARBA00023136"/>
    </source>
</evidence>
<feature type="transmembrane region" description="Helical" evidence="6">
    <location>
        <begin position="100"/>
        <end position="121"/>
    </location>
</feature>
<dbReference type="AlphaFoldDB" id="A0A1F8BLC0"/>
<keyword evidence="4 6" id="KW-1133">Transmembrane helix</keyword>
<reference evidence="7 8" key="1">
    <citation type="journal article" date="2016" name="Nat. Commun.">
        <title>Thousands of microbial genomes shed light on interconnected biogeochemical processes in an aquifer system.</title>
        <authorList>
            <person name="Anantharaman K."/>
            <person name="Brown C.T."/>
            <person name="Hug L.A."/>
            <person name="Sharon I."/>
            <person name="Castelle C.J."/>
            <person name="Probst A.J."/>
            <person name="Thomas B.C."/>
            <person name="Singh A."/>
            <person name="Wilkins M.J."/>
            <person name="Karaoz U."/>
            <person name="Brodie E.L."/>
            <person name="Williams K.H."/>
            <person name="Hubbard S.S."/>
            <person name="Banfield J.F."/>
        </authorList>
    </citation>
    <scope>NUCLEOTIDE SEQUENCE [LARGE SCALE GENOMIC DNA]</scope>
</reference>
<feature type="transmembrane region" description="Helical" evidence="6">
    <location>
        <begin position="157"/>
        <end position="177"/>
    </location>
</feature>
<dbReference type="Pfam" id="PF01943">
    <property type="entry name" value="Polysacc_synt"/>
    <property type="match status" value="1"/>
</dbReference>